<feature type="compositionally biased region" description="Polar residues" evidence="1">
    <location>
        <begin position="790"/>
        <end position="803"/>
    </location>
</feature>
<feature type="compositionally biased region" description="Low complexity" evidence="1">
    <location>
        <begin position="330"/>
        <end position="346"/>
    </location>
</feature>
<dbReference type="Proteomes" id="UP001583177">
    <property type="component" value="Unassembled WGS sequence"/>
</dbReference>
<feature type="compositionally biased region" description="Low complexity" evidence="1">
    <location>
        <begin position="1332"/>
        <end position="1342"/>
    </location>
</feature>
<feature type="compositionally biased region" description="Acidic residues" evidence="1">
    <location>
        <begin position="393"/>
        <end position="404"/>
    </location>
</feature>
<feature type="compositionally biased region" description="Polar residues" evidence="1">
    <location>
        <begin position="658"/>
        <end position="668"/>
    </location>
</feature>
<feature type="compositionally biased region" description="Polar residues" evidence="1">
    <location>
        <begin position="877"/>
        <end position="889"/>
    </location>
</feature>
<sequence>MASISETGMSRSSPEMTTTFQRPGSSRSRTQSISSDRPSTAALSVMSPPLSASPEAAFIAASAASQIVTNDHDSHADTWYDQHGFQPSGETVLVSFAALRLVNGFLDHLLFNFLSRSGSTTLAALRPAVTEVLKPKLAKDAINNADEELREYLGGGDDDEFLQSQPSPSPRDWDLELVWKRTRLRCMVYSSLGDMEEEDEDHHMEEGLLSDDDENLNGAVSPAVAIFLTSILEFLGEQALISAGQAAWHRMRVKYEKDQNDGIKGRSDLVDRIVVEEVDMERVALDRTLGRLWRAWKKRIRYPVYSSADVSQQSLSRERLLHFRQSSVSAESAVPPEVQEPSPESAAGEDPESLADKPVAEQDDMQAAAVPLPMSERDIDEIEVPGLVHYSDDESEEDEPEELDLGTRPKSMMILSLATKDELPEPATSEPHTPTRITRKRANSLPTPTAASPEQRKKAAAVINGPTEASETADQVIANDYRPEPVNGDIDVNTSIPEGADIHDAEVVHEGSTVAAEKPLVDEESAEHQSTGLIPKIVGGGIGAAAAGAGAGAVLMDRKKLAGIKDEADDSDFEVEEAQILTSSRISIGTNISARSNSPANSDRSSRPPLSVQTLPVRSGSLRLVNVASPRTPSVKSQMSSAQEQSNSSYSRSGDVSRASSIRTQPNMDESRATEDNRGAQVPVTSSSSMSRTNVGQPISEAEESMEPATRKLPPTSAPAAVVASRKETATAPKAAESQSTASGERSGQQKQAQPQSTQPLFGSVRRQAPHSPHSPPSASPDQSQQQQSFEQQKSTALNTPPDSGTFFEDDVAPLPPRHPRRSPRSFGPQANSPASTPIPEESISTSHHRHGHSQGGASHGSIGVVSVDREHGDATRPSQDQNTIRQLHTSGSSSTSSHKVRAARGSQDSTATRPEDVARNFEELIHSNETIQYTLTPENMREIEVMCLNTRSHLWIHTNLLQGSPRTKQSGMSGKGRKSEDARQSTRDRAASAATSKSGDVKRSGSVTRLSPLASHPVDLPENESVTGPTPRAPPISMANRARGAAPQARDARVPRESLVEFAEFIRATGPSGASGADPGPGPGLKRNQSLMNNRTAPRQKASSNMSLDYGRPSMGGSVSRARLQARGATVDNDSDNSDLIDFIRRGPPSAGNNPRIPRTVAPFRTTMDSDLLKSAVGGKAMDANLPDIHDTRYSQASTNVTEMSAPSVQSSINSQSALLGRKQPPGQTGNTFDEPDMMPQRKQRRVRDPYAIDLSDEEEEDDDFDPQPRRKAQQPKEESLMDFLNSAPPPPESNPVPFNLPRTQSMPAQPIQAPKKKASASGLMSRFRQNNNTATSANSNGVKSPTKSQKMSDSRSQKSSAPPASKGYIPIQVNIPTGGDLFPTYSSTSTAPAVPSMPSNMSASRPSGRVPMKRFEPRDAVSVPSRGTSDLADFLRSSGPPPSMNPAPYAAEQPENNGGSRLFGRRKKSMGFA</sequence>
<feature type="region of interest" description="Disordered" evidence="1">
    <location>
        <begin position="1199"/>
        <end position="1475"/>
    </location>
</feature>
<dbReference type="EMBL" id="JAWRVE010000118">
    <property type="protein sequence ID" value="KAL1856902.1"/>
    <property type="molecule type" value="Genomic_DNA"/>
</dbReference>
<feature type="compositionally biased region" description="Polar residues" evidence="1">
    <location>
        <begin position="1088"/>
        <end position="1108"/>
    </location>
</feature>
<feature type="region of interest" description="Disordered" evidence="1">
    <location>
        <begin position="961"/>
        <end position="1056"/>
    </location>
</feature>
<accession>A0ABR3W9Y6</accession>
<reference evidence="2 3" key="1">
    <citation type="journal article" date="2024" name="IMA Fungus">
        <title>IMA Genome - F19 : A genome assembly and annotation guide to empower mycologists, including annotated draft genome sequences of Ceratocystis pirilliformis, Diaporthe australafricana, Fusarium ophioides, Paecilomyces lecythidis, and Sporothrix stenoceras.</title>
        <authorList>
            <person name="Aylward J."/>
            <person name="Wilson A.M."/>
            <person name="Visagie C.M."/>
            <person name="Spraker J."/>
            <person name="Barnes I."/>
            <person name="Buitendag C."/>
            <person name="Ceriani C."/>
            <person name="Del Mar Angel L."/>
            <person name="du Plessis D."/>
            <person name="Fuchs T."/>
            <person name="Gasser K."/>
            <person name="Kramer D."/>
            <person name="Li W."/>
            <person name="Munsamy K."/>
            <person name="Piso A."/>
            <person name="Price J.L."/>
            <person name="Sonnekus B."/>
            <person name="Thomas C."/>
            <person name="van der Nest A."/>
            <person name="van Dijk A."/>
            <person name="van Heerden A."/>
            <person name="van Vuuren N."/>
            <person name="Yilmaz N."/>
            <person name="Duong T.A."/>
            <person name="van der Merwe N.A."/>
            <person name="Wingfield M.J."/>
            <person name="Wingfield B.D."/>
        </authorList>
    </citation>
    <scope>NUCLEOTIDE SEQUENCE [LARGE SCALE GENOMIC DNA]</scope>
    <source>
        <strain evidence="2 3">CMW 18300</strain>
    </source>
</reference>
<feature type="compositionally biased region" description="Basic and acidic residues" evidence="1">
    <location>
        <begin position="669"/>
        <end position="678"/>
    </location>
</feature>
<feature type="compositionally biased region" description="Low complexity" evidence="1">
    <location>
        <begin position="714"/>
        <end position="724"/>
    </location>
</feature>
<feature type="compositionally biased region" description="Polar residues" evidence="1">
    <location>
        <begin position="737"/>
        <end position="747"/>
    </location>
</feature>
<feature type="compositionally biased region" description="Low complexity" evidence="1">
    <location>
        <begin position="780"/>
        <end position="789"/>
    </location>
</feature>
<feature type="compositionally biased region" description="Basic and acidic residues" evidence="1">
    <location>
        <begin position="978"/>
        <end position="991"/>
    </location>
</feature>
<evidence type="ECO:0000256" key="1">
    <source>
        <dbReference type="SAM" id="MobiDB-lite"/>
    </source>
</evidence>
<feature type="compositionally biased region" description="Polar residues" evidence="1">
    <location>
        <begin position="591"/>
        <end position="603"/>
    </location>
</feature>
<feature type="region of interest" description="Disordered" evidence="1">
    <location>
        <begin position="388"/>
        <end position="471"/>
    </location>
</feature>
<feature type="region of interest" description="Disordered" evidence="1">
    <location>
        <begin position="327"/>
        <end position="355"/>
    </location>
</feature>
<feature type="compositionally biased region" description="Polar residues" evidence="1">
    <location>
        <begin position="1386"/>
        <end position="1407"/>
    </location>
</feature>
<protein>
    <submittedName>
        <fullName evidence="2">Uncharacterized protein</fullName>
    </submittedName>
</protein>
<proteinExistence type="predicted"/>
<feature type="compositionally biased region" description="Polar residues" evidence="1">
    <location>
        <begin position="1"/>
        <end position="24"/>
    </location>
</feature>
<feature type="compositionally biased region" description="Basic residues" evidence="1">
    <location>
        <begin position="1465"/>
        <end position="1475"/>
    </location>
</feature>
<feature type="compositionally biased region" description="Low complexity" evidence="1">
    <location>
        <begin position="749"/>
        <end position="759"/>
    </location>
</feature>
<gene>
    <name evidence="2" type="ORF">Daus18300_010556</name>
</gene>
<feature type="region of interest" description="Disordered" evidence="1">
    <location>
        <begin position="1"/>
        <end position="47"/>
    </location>
</feature>
<evidence type="ECO:0000313" key="3">
    <source>
        <dbReference type="Proteomes" id="UP001583177"/>
    </source>
</evidence>
<feature type="region of interest" description="Disordered" evidence="1">
    <location>
        <begin position="1070"/>
        <end position="1119"/>
    </location>
</feature>
<organism evidence="2 3">
    <name type="scientific">Diaporthe australafricana</name>
    <dbReference type="NCBI Taxonomy" id="127596"/>
    <lineage>
        <taxon>Eukaryota</taxon>
        <taxon>Fungi</taxon>
        <taxon>Dikarya</taxon>
        <taxon>Ascomycota</taxon>
        <taxon>Pezizomycotina</taxon>
        <taxon>Sordariomycetes</taxon>
        <taxon>Sordariomycetidae</taxon>
        <taxon>Diaporthales</taxon>
        <taxon>Diaporthaceae</taxon>
        <taxon>Diaporthe</taxon>
    </lineage>
</organism>
<feature type="compositionally biased region" description="Acidic residues" evidence="1">
    <location>
        <begin position="1256"/>
        <end position="1267"/>
    </location>
</feature>
<evidence type="ECO:0000313" key="2">
    <source>
        <dbReference type="EMBL" id="KAL1856902.1"/>
    </source>
</evidence>
<feature type="compositionally biased region" description="Polar residues" evidence="1">
    <location>
        <begin position="683"/>
        <end position="697"/>
    </location>
</feature>
<name>A0ABR3W9Y6_9PEZI</name>
<keyword evidence="3" id="KW-1185">Reference proteome</keyword>
<comment type="caution">
    <text evidence="2">The sequence shown here is derived from an EMBL/GenBank/DDBJ whole genome shotgun (WGS) entry which is preliminary data.</text>
</comment>
<feature type="compositionally biased region" description="Low complexity" evidence="1">
    <location>
        <begin position="25"/>
        <end position="37"/>
    </location>
</feature>
<feature type="compositionally biased region" description="Low complexity" evidence="1">
    <location>
        <begin position="637"/>
        <end position="653"/>
    </location>
</feature>
<feature type="compositionally biased region" description="Polar residues" evidence="1">
    <location>
        <begin position="961"/>
        <end position="973"/>
    </location>
</feature>
<feature type="region of interest" description="Disordered" evidence="1">
    <location>
        <begin position="591"/>
        <end position="916"/>
    </location>
</feature>
<feature type="compositionally biased region" description="Polar residues" evidence="1">
    <location>
        <begin position="1199"/>
        <end position="1219"/>
    </location>
</feature>